<organism evidence="1">
    <name type="scientific">Tanacetum cinerariifolium</name>
    <name type="common">Dalmatian daisy</name>
    <name type="synonym">Chrysanthemum cinerariifolium</name>
    <dbReference type="NCBI Taxonomy" id="118510"/>
    <lineage>
        <taxon>Eukaryota</taxon>
        <taxon>Viridiplantae</taxon>
        <taxon>Streptophyta</taxon>
        <taxon>Embryophyta</taxon>
        <taxon>Tracheophyta</taxon>
        <taxon>Spermatophyta</taxon>
        <taxon>Magnoliopsida</taxon>
        <taxon>eudicotyledons</taxon>
        <taxon>Gunneridae</taxon>
        <taxon>Pentapetalae</taxon>
        <taxon>asterids</taxon>
        <taxon>campanulids</taxon>
        <taxon>Asterales</taxon>
        <taxon>Asteraceae</taxon>
        <taxon>Asteroideae</taxon>
        <taxon>Anthemideae</taxon>
        <taxon>Anthemidinae</taxon>
        <taxon>Tanacetum</taxon>
    </lineage>
</organism>
<comment type="caution">
    <text evidence="1">The sequence shown here is derived from an EMBL/GenBank/DDBJ whole genome shotgun (WGS) entry which is preliminary data.</text>
</comment>
<accession>A0A699HW02</accession>
<proteinExistence type="predicted"/>
<protein>
    <submittedName>
        <fullName evidence="1">Uncharacterized protein</fullName>
    </submittedName>
</protein>
<evidence type="ECO:0000313" key="1">
    <source>
        <dbReference type="EMBL" id="GEY72971.1"/>
    </source>
</evidence>
<name>A0A699HW02_TANCI</name>
<dbReference type="EMBL" id="BKCJ010204176">
    <property type="protein sequence ID" value="GEY72971.1"/>
    <property type="molecule type" value="Genomic_DNA"/>
</dbReference>
<gene>
    <name evidence="1" type="ORF">Tci_444945</name>
</gene>
<reference evidence="1" key="1">
    <citation type="journal article" date="2019" name="Sci. Rep.">
        <title>Draft genome of Tanacetum cinerariifolium, the natural source of mosquito coil.</title>
        <authorList>
            <person name="Yamashiro T."/>
            <person name="Shiraishi A."/>
            <person name="Satake H."/>
            <person name="Nakayama K."/>
        </authorList>
    </citation>
    <scope>NUCLEOTIDE SEQUENCE</scope>
</reference>
<dbReference type="AlphaFoldDB" id="A0A699HW02"/>
<sequence>MQEKAKESCMISFRLLHSHLKFFIGTIFLNLDQLEKQPDKEEFQELKSIAAFRVLETQFQKFIDSRFSLDDDDGLMDAKSRMIELEMQVESIMSWNDTNADDADIRPIYDEDPMDEVQLTAECNVFAIGQQHIEQPEFNNEGEVDQNAEQCHDKCPLLAKLTDNKINELSNQSHESENICFKKTCPISKRFFKNGNTLYCS</sequence>